<dbReference type="WBParaSite" id="Pan_g23037.t1">
    <property type="protein sequence ID" value="Pan_g23037.t1"/>
    <property type="gene ID" value="Pan_g23037"/>
</dbReference>
<proteinExistence type="predicted"/>
<reference evidence="4" key="1">
    <citation type="journal article" date="2013" name="Genetics">
        <title>The draft genome and transcriptome of Panagrellus redivivus are shaped by the harsh demands of a free-living lifestyle.</title>
        <authorList>
            <person name="Srinivasan J."/>
            <person name="Dillman A.R."/>
            <person name="Macchietto M.G."/>
            <person name="Heikkinen L."/>
            <person name="Lakso M."/>
            <person name="Fracchia K.M."/>
            <person name="Antoshechkin I."/>
            <person name="Mortazavi A."/>
            <person name="Wong G."/>
            <person name="Sternberg P.W."/>
        </authorList>
    </citation>
    <scope>NUCLEOTIDE SEQUENCE [LARGE SCALE GENOMIC DNA]</scope>
    <source>
        <strain evidence="4">MT8872</strain>
    </source>
</reference>
<dbReference type="PRINTS" id="PR00700">
    <property type="entry name" value="PRTYPHPHTASE"/>
</dbReference>
<sequence length="379" mass="42333">MKRKRAAAAAGTSRVSANERTKRQSSKSKSKAATNEDDGTQIETPVNKKNSTARKTMSKQGRPTSSGGSACGAVNKEDAYNAALRAFALATGELGVPQLCREFAEMRARDMANIPPKTAFDANPEKNRYRDVYCIDESRISLTWPPGNPNEYVHANYVPIRGEKRFICTQGPTEKTGDDFWRLVWQEKAKAIVMLCNVIEQGKPKCLQYWPETVGEKFTLPCGLVVTTIDSNEVEKQLVLTKLELAVGKDTYVCMHYLWKNWPDRGVPENFMGCFRLLTKIKPYSPVVVHCSAGIGRTGTVIGIEAAQAHLMAGEKPVIADIVTELRKHRHGSVQTDIQYAYIHRVLIGFAENRKLIKREEVAQFFVDYDTLLKARGCL</sequence>
<evidence type="ECO:0000259" key="2">
    <source>
        <dbReference type="PROSITE" id="PS50055"/>
    </source>
</evidence>
<dbReference type="AlphaFoldDB" id="A0A7E4ZXD9"/>
<feature type="region of interest" description="Disordered" evidence="1">
    <location>
        <begin position="1"/>
        <end position="71"/>
    </location>
</feature>
<dbReference type="InterPro" id="IPR000242">
    <property type="entry name" value="PTP_cat"/>
</dbReference>
<reference evidence="5" key="2">
    <citation type="submission" date="2020-10" db="UniProtKB">
        <authorList>
            <consortium name="WormBaseParasite"/>
        </authorList>
    </citation>
    <scope>IDENTIFICATION</scope>
</reference>
<protein>
    <submittedName>
        <fullName evidence="5">Protein-tyrosine phosphatase</fullName>
    </submittedName>
</protein>
<dbReference type="InterPro" id="IPR016130">
    <property type="entry name" value="Tyr_Pase_AS"/>
</dbReference>
<dbReference type="SUPFAM" id="SSF52799">
    <property type="entry name" value="(Phosphotyrosine protein) phosphatases II"/>
    <property type="match status" value="1"/>
</dbReference>
<dbReference type="PROSITE" id="PS00383">
    <property type="entry name" value="TYR_PHOSPHATASE_1"/>
    <property type="match status" value="1"/>
</dbReference>
<dbReference type="SMART" id="SM00194">
    <property type="entry name" value="PTPc"/>
    <property type="match status" value="1"/>
</dbReference>
<dbReference type="PROSITE" id="PS50056">
    <property type="entry name" value="TYR_PHOSPHATASE_2"/>
    <property type="match status" value="1"/>
</dbReference>
<dbReference type="Proteomes" id="UP000492821">
    <property type="component" value="Unassembled WGS sequence"/>
</dbReference>
<feature type="domain" description="Tyrosine-protein phosphatase" evidence="2">
    <location>
        <begin position="99"/>
        <end position="350"/>
    </location>
</feature>
<evidence type="ECO:0000256" key="1">
    <source>
        <dbReference type="SAM" id="MobiDB-lite"/>
    </source>
</evidence>
<feature type="compositionally biased region" description="Polar residues" evidence="1">
    <location>
        <begin position="41"/>
        <end position="68"/>
    </location>
</feature>
<dbReference type="PANTHER" id="PTHR46163">
    <property type="entry name" value="TYROSINE-PROTEIN PHOSPHATASE-RELATED"/>
    <property type="match status" value="1"/>
</dbReference>
<keyword evidence="4" id="KW-1185">Reference proteome</keyword>
<dbReference type="InterPro" id="IPR003595">
    <property type="entry name" value="Tyr_Pase_cat"/>
</dbReference>
<dbReference type="InterPro" id="IPR052782">
    <property type="entry name" value="Oocyte-zygote_transition_reg"/>
</dbReference>
<dbReference type="Gene3D" id="3.90.190.10">
    <property type="entry name" value="Protein tyrosine phosphatase superfamily"/>
    <property type="match status" value="1"/>
</dbReference>
<dbReference type="Pfam" id="PF00102">
    <property type="entry name" value="Y_phosphatase"/>
    <property type="match status" value="1"/>
</dbReference>
<dbReference type="InterPro" id="IPR000387">
    <property type="entry name" value="Tyr_Pase_dom"/>
</dbReference>
<dbReference type="GO" id="GO:0004725">
    <property type="term" value="F:protein tyrosine phosphatase activity"/>
    <property type="evidence" value="ECO:0007669"/>
    <property type="project" value="InterPro"/>
</dbReference>
<evidence type="ECO:0000259" key="3">
    <source>
        <dbReference type="PROSITE" id="PS50056"/>
    </source>
</evidence>
<evidence type="ECO:0000313" key="4">
    <source>
        <dbReference type="Proteomes" id="UP000492821"/>
    </source>
</evidence>
<feature type="domain" description="Tyrosine specific protein phosphatases" evidence="3">
    <location>
        <begin position="269"/>
        <end position="341"/>
    </location>
</feature>
<dbReference type="SMART" id="SM00404">
    <property type="entry name" value="PTPc_motif"/>
    <property type="match status" value="1"/>
</dbReference>
<organism evidence="4 5">
    <name type="scientific">Panagrellus redivivus</name>
    <name type="common">Microworm</name>
    <dbReference type="NCBI Taxonomy" id="6233"/>
    <lineage>
        <taxon>Eukaryota</taxon>
        <taxon>Metazoa</taxon>
        <taxon>Ecdysozoa</taxon>
        <taxon>Nematoda</taxon>
        <taxon>Chromadorea</taxon>
        <taxon>Rhabditida</taxon>
        <taxon>Tylenchina</taxon>
        <taxon>Panagrolaimomorpha</taxon>
        <taxon>Panagrolaimoidea</taxon>
        <taxon>Panagrolaimidae</taxon>
        <taxon>Panagrellus</taxon>
    </lineage>
</organism>
<dbReference type="PROSITE" id="PS50055">
    <property type="entry name" value="TYR_PHOSPHATASE_PTP"/>
    <property type="match status" value="1"/>
</dbReference>
<accession>A0A7E4ZXD9</accession>
<dbReference type="InterPro" id="IPR029021">
    <property type="entry name" value="Prot-tyrosine_phosphatase-like"/>
</dbReference>
<dbReference type="PANTHER" id="PTHR46163:SF2">
    <property type="entry name" value="PROTEIN-TYROSINE PHOSPHATASE"/>
    <property type="match status" value="1"/>
</dbReference>
<name>A0A7E4ZXD9_PANRE</name>
<evidence type="ECO:0000313" key="5">
    <source>
        <dbReference type="WBParaSite" id="Pan_g23037.t1"/>
    </source>
</evidence>
<dbReference type="CDD" id="cd00047">
    <property type="entry name" value="PTPc"/>
    <property type="match status" value="1"/>
</dbReference>